<proteinExistence type="predicted"/>
<name>A0ABS3EVS2_9FLAO</name>
<accession>A0ABS3EVS2</accession>
<comment type="caution">
    <text evidence="1">The sequence shown here is derived from an EMBL/GenBank/DDBJ whole genome shotgun (WGS) entry which is preliminary data.</text>
</comment>
<reference evidence="1 2" key="1">
    <citation type="submission" date="2021-03" db="EMBL/GenBank/DDBJ databases">
        <title>Muricauda sp. CAU 1631 isolated from Incheon.</title>
        <authorList>
            <person name="Kim W."/>
        </authorList>
    </citation>
    <scope>NUCLEOTIDE SEQUENCE [LARGE SCALE GENOMIC DNA]</scope>
    <source>
        <strain evidence="1 2">CAU 1631</strain>
    </source>
</reference>
<dbReference type="RefSeq" id="WP_207070746.1">
    <property type="nucleotide sequence ID" value="NZ_JAFLND010000001.1"/>
</dbReference>
<evidence type="ECO:0008006" key="3">
    <source>
        <dbReference type="Google" id="ProtNLM"/>
    </source>
</evidence>
<evidence type="ECO:0000313" key="1">
    <source>
        <dbReference type="EMBL" id="MBO0330344.1"/>
    </source>
</evidence>
<dbReference type="EMBL" id="JAFLND010000001">
    <property type="protein sequence ID" value="MBO0330344.1"/>
    <property type="molecule type" value="Genomic_DNA"/>
</dbReference>
<evidence type="ECO:0000313" key="2">
    <source>
        <dbReference type="Proteomes" id="UP000664163"/>
    </source>
</evidence>
<keyword evidence="2" id="KW-1185">Reference proteome</keyword>
<sequence length="384" mass="44134">MKPSKVIWSIFVLLFPFFGAGQEKEHKLVLNGYVKNLHQLQFVDNLDQLQWTTLIHNRLNFGYTASESISMRLEFRNRIFYGDAVSNFPGFSELMGMDNGWGDMTWNYGESGHMLFVTSIDRASLRYSKGNWDITLGRQRINWGRNLIWNPNDIFNTYNFLDFDYEERPGSDAVRIQYYTGDFSKVELAAKKGRFEEDHIIALLYGFNKWSYDFQWIAGIYKNDWVLGTGWSGNIGNMGFKGEVSYFVPRTNYLDAENVWSASISLDYGLKNGLYLYGSVLYSGSASNLGGGIENLALSGITAKNLMPFEFSGYLQLVKEFSPIFSGAFSTVYSPTNQSIIAIPTFTYSLATNWEMDVIAQSFFEFQAYRSLGHNLFFRLRWSF</sequence>
<organism evidence="1 2">
    <name type="scientific">[Muricauda] lutisoli</name>
    <dbReference type="NCBI Taxonomy" id="2816035"/>
    <lineage>
        <taxon>Bacteria</taxon>
        <taxon>Pseudomonadati</taxon>
        <taxon>Bacteroidota</taxon>
        <taxon>Flavobacteriia</taxon>
        <taxon>Flavobacteriales</taxon>
        <taxon>Flavobacteriaceae</taxon>
        <taxon>Allomuricauda</taxon>
    </lineage>
</organism>
<protein>
    <recommendedName>
        <fullName evidence="3">Porin</fullName>
    </recommendedName>
</protein>
<gene>
    <name evidence="1" type="ORF">J0X13_07265</name>
</gene>
<dbReference type="Proteomes" id="UP000664163">
    <property type="component" value="Unassembled WGS sequence"/>
</dbReference>